<dbReference type="PANTHER" id="PTHR24113">
    <property type="entry name" value="RAN GTPASE-ACTIVATING PROTEIN 1"/>
    <property type="match status" value="1"/>
</dbReference>
<dbReference type="Pfam" id="PF13516">
    <property type="entry name" value="LRR_6"/>
    <property type="match status" value="2"/>
</dbReference>
<evidence type="ECO:0000313" key="2">
    <source>
        <dbReference type="Proteomes" id="UP000265618"/>
    </source>
</evidence>
<feature type="non-terminal residue" evidence="1">
    <location>
        <position position="1"/>
    </location>
</feature>
<dbReference type="EMBL" id="BDIP01001531">
    <property type="protein sequence ID" value="GCA62839.1"/>
    <property type="molecule type" value="Genomic_DNA"/>
</dbReference>
<dbReference type="InterPro" id="IPR027038">
    <property type="entry name" value="RanGap"/>
</dbReference>
<reference evidence="1 2" key="1">
    <citation type="journal article" date="2018" name="PLoS ONE">
        <title>The draft genome of Kipferlia bialata reveals reductive genome evolution in fornicate parasites.</title>
        <authorList>
            <person name="Tanifuji G."/>
            <person name="Takabayashi S."/>
            <person name="Kume K."/>
            <person name="Takagi M."/>
            <person name="Nakayama T."/>
            <person name="Kamikawa R."/>
            <person name="Inagaki Y."/>
            <person name="Hashimoto T."/>
        </authorList>
    </citation>
    <scope>NUCLEOTIDE SEQUENCE [LARGE SCALE GENOMIC DNA]</scope>
    <source>
        <strain evidence="1">NY0173</strain>
    </source>
</reference>
<organism evidence="1 2">
    <name type="scientific">Kipferlia bialata</name>
    <dbReference type="NCBI Taxonomy" id="797122"/>
    <lineage>
        <taxon>Eukaryota</taxon>
        <taxon>Metamonada</taxon>
        <taxon>Carpediemonas-like organisms</taxon>
        <taxon>Kipferlia</taxon>
    </lineage>
</organism>
<dbReference type="GO" id="GO:0006913">
    <property type="term" value="P:nucleocytoplasmic transport"/>
    <property type="evidence" value="ECO:0007669"/>
    <property type="project" value="TreeGrafter"/>
</dbReference>
<proteinExistence type="predicted"/>
<dbReference type="InterPro" id="IPR001611">
    <property type="entry name" value="Leu-rich_rpt"/>
</dbReference>
<dbReference type="GO" id="GO:0031267">
    <property type="term" value="F:small GTPase binding"/>
    <property type="evidence" value="ECO:0007669"/>
    <property type="project" value="TreeGrafter"/>
</dbReference>
<dbReference type="Proteomes" id="UP000265618">
    <property type="component" value="Unassembled WGS sequence"/>
</dbReference>
<dbReference type="Gene3D" id="3.80.10.10">
    <property type="entry name" value="Ribonuclease Inhibitor"/>
    <property type="match status" value="1"/>
</dbReference>
<dbReference type="InterPro" id="IPR032675">
    <property type="entry name" value="LRR_dom_sf"/>
</dbReference>
<name>A0A391NWK1_9EUKA</name>
<protein>
    <submittedName>
        <fullName evidence="1">Uncharacterized protein</fullName>
    </submittedName>
</protein>
<dbReference type="GO" id="GO:0005634">
    <property type="term" value="C:nucleus"/>
    <property type="evidence" value="ECO:0007669"/>
    <property type="project" value="TreeGrafter"/>
</dbReference>
<dbReference type="GO" id="GO:0005096">
    <property type="term" value="F:GTPase activator activity"/>
    <property type="evidence" value="ECO:0007669"/>
    <property type="project" value="InterPro"/>
</dbReference>
<keyword evidence="2" id="KW-1185">Reference proteome</keyword>
<dbReference type="OrthoDB" id="120976at2759"/>
<dbReference type="SMART" id="SM00368">
    <property type="entry name" value="LRR_RI"/>
    <property type="match status" value="3"/>
</dbReference>
<dbReference type="PANTHER" id="PTHR24113:SF15">
    <property type="entry name" value="NACHT DOMAIN-CONTAINING PROTEIN"/>
    <property type="match status" value="1"/>
</dbReference>
<dbReference type="GO" id="GO:0005829">
    <property type="term" value="C:cytosol"/>
    <property type="evidence" value="ECO:0007669"/>
    <property type="project" value="TreeGrafter"/>
</dbReference>
<accession>A0A391NWK1</accession>
<sequence>MEGQETGERERETMFEALCLRCENRWLVKALRQCQEGGGTELDASNIVDRTGFVPTVVEALALFPNLLKLHLSSKVMFMESLGDDGATAVAQALHLVPGLEELDLSHNKITATGASSLAQALTSVPNLKKLDLTLNSFGDEGVTAVAQALHLVPKLEEIGLNNREITATGASSLAQALTSVP</sequence>
<comment type="caution">
    <text evidence="1">The sequence shown here is derived from an EMBL/GenBank/DDBJ whole genome shotgun (WGS) entry which is preliminary data.</text>
</comment>
<dbReference type="AlphaFoldDB" id="A0A391NWK1"/>
<dbReference type="SUPFAM" id="SSF52047">
    <property type="entry name" value="RNI-like"/>
    <property type="match status" value="1"/>
</dbReference>
<evidence type="ECO:0000313" key="1">
    <source>
        <dbReference type="EMBL" id="GCA62839.1"/>
    </source>
</evidence>
<gene>
    <name evidence="1" type="ORF">KIPB_006113</name>
</gene>
<dbReference type="GO" id="GO:0048471">
    <property type="term" value="C:perinuclear region of cytoplasm"/>
    <property type="evidence" value="ECO:0007669"/>
    <property type="project" value="TreeGrafter"/>
</dbReference>